<accession>A0A6A1V470</accession>
<dbReference type="EMBL" id="RXIC02000025">
    <property type="protein sequence ID" value="KAB1207016.1"/>
    <property type="molecule type" value="Genomic_DNA"/>
</dbReference>
<feature type="compositionally biased region" description="Basic and acidic residues" evidence="1">
    <location>
        <begin position="144"/>
        <end position="154"/>
    </location>
</feature>
<evidence type="ECO:0000256" key="1">
    <source>
        <dbReference type="SAM" id="MobiDB-lite"/>
    </source>
</evidence>
<comment type="caution">
    <text evidence="2">The sequence shown here is derived from an EMBL/GenBank/DDBJ whole genome shotgun (WGS) entry which is preliminary data.</text>
</comment>
<dbReference type="AlphaFoldDB" id="A0A6A1V470"/>
<protein>
    <submittedName>
        <fullName evidence="2">Uncharacterized protein</fullName>
    </submittedName>
</protein>
<name>A0A6A1V470_9ROSI</name>
<feature type="compositionally biased region" description="Polar residues" evidence="1">
    <location>
        <begin position="78"/>
        <end position="87"/>
    </location>
</feature>
<dbReference type="Proteomes" id="UP000516437">
    <property type="component" value="Chromosome 7"/>
</dbReference>
<proteinExistence type="predicted"/>
<feature type="compositionally biased region" description="Low complexity" evidence="1">
    <location>
        <begin position="132"/>
        <end position="141"/>
    </location>
</feature>
<feature type="compositionally biased region" description="Basic and acidic residues" evidence="1">
    <location>
        <begin position="88"/>
        <end position="99"/>
    </location>
</feature>
<sequence length="154" mass="16598">MGTLDTPTARAARAPQPCHGISARARKLSAPSTLTRHGAPATPMPGMPASQPQTCHDSPWPCPRPCHDTVPQQVLGHQPSQASTAGKQTKECHTPDGHHQWRSTTTPTGARWERKRKGHRVEGAPPPMEVQAAAAPPWTAADGGEPRSTRYFRD</sequence>
<feature type="region of interest" description="Disordered" evidence="1">
    <location>
        <begin position="1"/>
        <end position="154"/>
    </location>
</feature>
<organism evidence="2 3">
    <name type="scientific">Morella rubra</name>
    <name type="common">Chinese bayberry</name>
    <dbReference type="NCBI Taxonomy" id="262757"/>
    <lineage>
        <taxon>Eukaryota</taxon>
        <taxon>Viridiplantae</taxon>
        <taxon>Streptophyta</taxon>
        <taxon>Embryophyta</taxon>
        <taxon>Tracheophyta</taxon>
        <taxon>Spermatophyta</taxon>
        <taxon>Magnoliopsida</taxon>
        <taxon>eudicotyledons</taxon>
        <taxon>Gunneridae</taxon>
        <taxon>Pentapetalae</taxon>
        <taxon>rosids</taxon>
        <taxon>fabids</taxon>
        <taxon>Fagales</taxon>
        <taxon>Myricaceae</taxon>
        <taxon>Morella</taxon>
    </lineage>
</organism>
<keyword evidence="3" id="KW-1185">Reference proteome</keyword>
<evidence type="ECO:0000313" key="3">
    <source>
        <dbReference type="Proteomes" id="UP000516437"/>
    </source>
</evidence>
<gene>
    <name evidence="2" type="ORF">CJ030_MR7G008068</name>
</gene>
<feature type="compositionally biased region" description="Low complexity" evidence="1">
    <location>
        <begin position="1"/>
        <end position="15"/>
    </location>
</feature>
<evidence type="ECO:0000313" key="2">
    <source>
        <dbReference type="EMBL" id="KAB1207016.1"/>
    </source>
</evidence>
<reference evidence="2 3" key="1">
    <citation type="journal article" date="2019" name="Plant Biotechnol. J.">
        <title>The red bayberry genome and genetic basis of sex determination.</title>
        <authorList>
            <person name="Jia H.M."/>
            <person name="Jia H.J."/>
            <person name="Cai Q.L."/>
            <person name="Wang Y."/>
            <person name="Zhao H.B."/>
            <person name="Yang W.F."/>
            <person name="Wang G.Y."/>
            <person name="Li Y.H."/>
            <person name="Zhan D.L."/>
            <person name="Shen Y.T."/>
            <person name="Niu Q.F."/>
            <person name="Chang L."/>
            <person name="Qiu J."/>
            <person name="Zhao L."/>
            <person name="Xie H.B."/>
            <person name="Fu W.Y."/>
            <person name="Jin J."/>
            <person name="Li X.W."/>
            <person name="Jiao Y."/>
            <person name="Zhou C.C."/>
            <person name="Tu T."/>
            <person name="Chai C.Y."/>
            <person name="Gao J.L."/>
            <person name="Fan L.J."/>
            <person name="van de Weg E."/>
            <person name="Wang J.Y."/>
            <person name="Gao Z.S."/>
        </authorList>
    </citation>
    <scope>NUCLEOTIDE SEQUENCE [LARGE SCALE GENOMIC DNA]</scope>
    <source>
        <tissue evidence="2">Leaves</tissue>
    </source>
</reference>